<name>A0A8T0E942_ARGBR</name>
<accession>A0A8T0E942</accession>
<keyword evidence="2" id="KW-1185">Reference proteome</keyword>
<dbReference type="Proteomes" id="UP000807504">
    <property type="component" value="Unassembled WGS sequence"/>
</dbReference>
<comment type="caution">
    <text evidence="1">The sequence shown here is derived from an EMBL/GenBank/DDBJ whole genome shotgun (WGS) entry which is preliminary data.</text>
</comment>
<evidence type="ECO:0000313" key="2">
    <source>
        <dbReference type="Proteomes" id="UP000807504"/>
    </source>
</evidence>
<evidence type="ECO:0000313" key="1">
    <source>
        <dbReference type="EMBL" id="KAF8768359.1"/>
    </source>
</evidence>
<gene>
    <name evidence="1" type="ORF">HNY73_021189</name>
</gene>
<protein>
    <submittedName>
        <fullName evidence="1">Uncharacterized protein</fullName>
    </submittedName>
</protein>
<reference evidence="1" key="2">
    <citation type="submission" date="2020-06" db="EMBL/GenBank/DDBJ databases">
        <authorList>
            <person name="Sheffer M."/>
        </authorList>
    </citation>
    <scope>NUCLEOTIDE SEQUENCE</scope>
</reference>
<organism evidence="1 2">
    <name type="scientific">Argiope bruennichi</name>
    <name type="common">Wasp spider</name>
    <name type="synonym">Aranea bruennichi</name>
    <dbReference type="NCBI Taxonomy" id="94029"/>
    <lineage>
        <taxon>Eukaryota</taxon>
        <taxon>Metazoa</taxon>
        <taxon>Ecdysozoa</taxon>
        <taxon>Arthropoda</taxon>
        <taxon>Chelicerata</taxon>
        <taxon>Arachnida</taxon>
        <taxon>Araneae</taxon>
        <taxon>Araneomorphae</taxon>
        <taxon>Entelegynae</taxon>
        <taxon>Araneoidea</taxon>
        <taxon>Araneidae</taxon>
        <taxon>Argiope</taxon>
    </lineage>
</organism>
<dbReference type="AlphaFoldDB" id="A0A8T0E942"/>
<reference evidence="1" key="1">
    <citation type="journal article" date="2020" name="bioRxiv">
        <title>Chromosome-level reference genome of the European wasp spider Argiope bruennichi: a resource for studies on range expansion and evolutionary adaptation.</title>
        <authorList>
            <person name="Sheffer M.M."/>
            <person name="Hoppe A."/>
            <person name="Krehenwinkel H."/>
            <person name="Uhl G."/>
            <person name="Kuss A.W."/>
            <person name="Jensen L."/>
            <person name="Jensen C."/>
            <person name="Gillespie R.G."/>
            <person name="Hoff K.J."/>
            <person name="Prost S."/>
        </authorList>
    </citation>
    <scope>NUCLEOTIDE SEQUENCE</scope>
</reference>
<proteinExistence type="predicted"/>
<dbReference type="EMBL" id="JABXBU010002230">
    <property type="protein sequence ID" value="KAF8768359.1"/>
    <property type="molecule type" value="Genomic_DNA"/>
</dbReference>
<sequence>MFLMEWGRIPGKNLHPAAGFPRRRVPIYFGPPLANKAVKKLVTSAWLLRPSDLFRGVSPISIAKRAATRFMTHSRNAHLCLAPAPPVMRLEHLGCSPRNGFREKALGRVGRVEWKVKLGGAPRMARV</sequence>